<dbReference type="EMBL" id="CATQJL010000326">
    <property type="protein sequence ID" value="CAJ0610487.1"/>
    <property type="molecule type" value="Genomic_DNA"/>
</dbReference>
<organism evidence="1 2">
    <name type="scientific">Cylicocyclus nassatus</name>
    <name type="common">Nematode worm</name>
    <dbReference type="NCBI Taxonomy" id="53992"/>
    <lineage>
        <taxon>Eukaryota</taxon>
        <taxon>Metazoa</taxon>
        <taxon>Ecdysozoa</taxon>
        <taxon>Nematoda</taxon>
        <taxon>Chromadorea</taxon>
        <taxon>Rhabditida</taxon>
        <taxon>Rhabditina</taxon>
        <taxon>Rhabditomorpha</taxon>
        <taxon>Strongyloidea</taxon>
        <taxon>Strongylidae</taxon>
        <taxon>Cylicocyclus</taxon>
    </lineage>
</organism>
<protein>
    <submittedName>
        <fullName evidence="1">Uncharacterized protein</fullName>
    </submittedName>
</protein>
<proteinExistence type="predicted"/>
<dbReference type="Proteomes" id="UP001176961">
    <property type="component" value="Unassembled WGS sequence"/>
</dbReference>
<comment type="caution">
    <text evidence="1">The sequence shown here is derived from an EMBL/GenBank/DDBJ whole genome shotgun (WGS) entry which is preliminary data.</text>
</comment>
<evidence type="ECO:0000313" key="2">
    <source>
        <dbReference type="Proteomes" id="UP001176961"/>
    </source>
</evidence>
<name>A0AA36HGX8_CYLNA</name>
<accession>A0AA36HGX8</accession>
<gene>
    <name evidence="1" type="ORF">CYNAS_LOCUS22470</name>
</gene>
<evidence type="ECO:0000313" key="1">
    <source>
        <dbReference type="EMBL" id="CAJ0610487.1"/>
    </source>
</evidence>
<sequence length="158" mass="18605">MDETSTRQMSFNLLERELAARSQAGTGLIANEEEFAPKTKESKSGERLFGSTAHYVRNSRVAHTEDTWQQRNPQWLVRKYLNNFSLKILPIIPLHILCDIRLNYRNQKSWLKLRKLWHHSSSITTYRCQNESSLYQNFQETYGKVTKERPSRAVQAYP</sequence>
<dbReference type="AlphaFoldDB" id="A0AA36HGX8"/>
<reference evidence="1" key="1">
    <citation type="submission" date="2023-07" db="EMBL/GenBank/DDBJ databases">
        <authorList>
            <consortium name="CYATHOMIX"/>
        </authorList>
    </citation>
    <scope>NUCLEOTIDE SEQUENCE</scope>
    <source>
        <strain evidence="1">N/A</strain>
    </source>
</reference>
<keyword evidence="2" id="KW-1185">Reference proteome</keyword>